<dbReference type="PANTHER" id="PTHR19836:SF30">
    <property type="entry name" value="RIBOSOMAL PROTEIN S14"/>
    <property type="match status" value="1"/>
</dbReference>
<gene>
    <name evidence="8" type="primary">rps14</name>
</gene>
<dbReference type="SUPFAM" id="SSF57716">
    <property type="entry name" value="Glucocorticoid receptor-like (DNA-binding domain)"/>
    <property type="match status" value="1"/>
</dbReference>
<evidence type="ECO:0000256" key="1">
    <source>
        <dbReference type="ARBA" id="ARBA00004173"/>
    </source>
</evidence>
<comment type="similarity">
    <text evidence="2">Belongs to the universal ribosomal protein uS14 family.</text>
</comment>
<evidence type="ECO:0000256" key="6">
    <source>
        <dbReference type="ARBA" id="ARBA00040774"/>
    </source>
</evidence>
<dbReference type="Pfam" id="PF00253">
    <property type="entry name" value="Ribosomal_S14"/>
    <property type="match status" value="1"/>
</dbReference>
<dbReference type="AlphaFoldDB" id="A0A650AKS6"/>
<organism evidence="8">
    <name type="scientific">prasinophyte sp. MBIC10622</name>
    <dbReference type="NCBI Taxonomy" id="156113"/>
    <lineage>
        <taxon>Eukaryota</taxon>
        <taxon>Viridiplantae</taxon>
        <taxon>Chlorophyta</taxon>
    </lineage>
</organism>
<evidence type="ECO:0000256" key="2">
    <source>
        <dbReference type="ARBA" id="ARBA00009083"/>
    </source>
</evidence>
<keyword evidence="5" id="KW-0687">Ribonucleoprotein</keyword>
<evidence type="ECO:0000256" key="5">
    <source>
        <dbReference type="ARBA" id="ARBA00023274"/>
    </source>
</evidence>
<accession>A0A650AKS6</accession>
<dbReference type="InterPro" id="IPR018271">
    <property type="entry name" value="Ribosomal_uS14_CS"/>
</dbReference>
<dbReference type="FunFam" id="1.10.287.1480:FF:000001">
    <property type="entry name" value="30S ribosomal protein S14"/>
    <property type="match status" value="1"/>
</dbReference>
<sequence>MSIRMHNCKSRFMENSIRKDARRRACAAEYEIVRRQYKAFAFDERLPQEVRMYYANLLSQCPRNSVPVRMKSRCVLTGRAQGVYRKFRMSRISFRRLALRGEILGVVKASW</sequence>
<evidence type="ECO:0000256" key="4">
    <source>
        <dbReference type="ARBA" id="ARBA00023128"/>
    </source>
</evidence>
<evidence type="ECO:0000256" key="3">
    <source>
        <dbReference type="ARBA" id="ARBA00022980"/>
    </source>
</evidence>
<dbReference type="NCBIfam" id="NF006477">
    <property type="entry name" value="PRK08881.1"/>
    <property type="match status" value="1"/>
</dbReference>
<dbReference type="GO" id="GO:0003735">
    <property type="term" value="F:structural constituent of ribosome"/>
    <property type="evidence" value="ECO:0007669"/>
    <property type="project" value="InterPro"/>
</dbReference>
<dbReference type="GO" id="GO:0006412">
    <property type="term" value="P:translation"/>
    <property type="evidence" value="ECO:0007669"/>
    <property type="project" value="InterPro"/>
</dbReference>
<dbReference type="EMBL" id="MN662311">
    <property type="protein sequence ID" value="QGN73925.1"/>
    <property type="molecule type" value="Genomic_DNA"/>
</dbReference>
<reference evidence="8" key="1">
    <citation type="submission" date="2019-11" db="EMBL/GenBank/DDBJ databases">
        <title>Complete mitogenomes of the marine picoplanktonic green algae Prasinoderma sp. MBIC 10622 and Prasinococcus capsulatus CCMP 1194 (Palmophyllophyceae).</title>
        <authorList>
            <person name="Turmel M."/>
            <person name="Otis C."/>
            <person name="Lemieux C."/>
        </authorList>
    </citation>
    <scope>NUCLEOTIDE SEQUENCE</scope>
</reference>
<protein>
    <recommendedName>
        <fullName evidence="6">Small ribosomal subunit protein uS14m</fullName>
    </recommendedName>
    <alternativeName>
        <fullName evidence="7">Ribosomal protein S14, mitochondrial</fullName>
    </alternativeName>
</protein>
<evidence type="ECO:0000256" key="7">
    <source>
        <dbReference type="ARBA" id="ARBA00042804"/>
    </source>
</evidence>
<keyword evidence="3 8" id="KW-0689">Ribosomal protein</keyword>
<dbReference type="GO" id="GO:0015935">
    <property type="term" value="C:small ribosomal subunit"/>
    <property type="evidence" value="ECO:0007669"/>
    <property type="project" value="TreeGrafter"/>
</dbReference>
<dbReference type="Gene3D" id="1.10.287.1480">
    <property type="match status" value="1"/>
</dbReference>
<geneLocation type="mitochondrion" evidence="8"/>
<dbReference type="GO" id="GO:0005739">
    <property type="term" value="C:mitochondrion"/>
    <property type="evidence" value="ECO:0007669"/>
    <property type="project" value="UniProtKB-SubCell"/>
</dbReference>
<name>A0A650AKS6_9CHLO</name>
<evidence type="ECO:0000313" key="8">
    <source>
        <dbReference type="EMBL" id="QGN73925.1"/>
    </source>
</evidence>
<dbReference type="PANTHER" id="PTHR19836">
    <property type="entry name" value="30S RIBOSOMAL PROTEIN S14"/>
    <property type="match status" value="1"/>
</dbReference>
<comment type="subcellular location">
    <subcellularLocation>
        <location evidence="1">Mitochondrion</location>
    </subcellularLocation>
</comment>
<keyword evidence="4 8" id="KW-0496">Mitochondrion</keyword>
<dbReference type="PROSITE" id="PS00527">
    <property type="entry name" value="RIBOSOMAL_S14"/>
    <property type="match status" value="1"/>
</dbReference>
<dbReference type="InterPro" id="IPR001209">
    <property type="entry name" value="Ribosomal_uS14"/>
</dbReference>
<proteinExistence type="inferred from homology"/>